<reference evidence="2" key="1">
    <citation type="journal article" date="2023" name="Front. Plant Sci.">
        <title>Chromosomal-level genome assembly of Melastoma candidum provides insights into trichome evolution.</title>
        <authorList>
            <person name="Zhong Y."/>
            <person name="Wu W."/>
            <person name="Sun C."/>
            <person name="Zou P."/>
            <person name="Liu Y."/>
            <person name="Dai S."/>
            <person name="Zhou R."/>
        </authorList>
    </citation>
    <scope>NUCLEOTIDE SEQUENCE [LARGE SCALE GENOMIC DNA]</scope>
</reference>
<sequence>MLSFLKSRLRRLPRPCRRQSKLTIVIKPCVPFPPSPHPSSLCLSREENRDHLIRIMTFNAAFFLMAPPTVGPPDRPISLGIGEPIRLHNSRLNSRKDRPKSILKNPPLHRSPVNRENGGTAAEQQGLAKAKPRVTINLPDNEISLLRERQISCDAPERQTAAASTCHRSKGKLPIRYGASFCGSGTGINGIGNGCLYAHKEVSNRGGRTIAEVLREVDADIMALQDVKAEEERGMSSLSDLAKALGMNYYVFAETWAPEYGNAVLSRWPIRQWKVDKIFDVSDFRNVLKATIDVPEIGEVNIHCTLLDHLDENWRMKQIDAVLRLNDKVPHILTGSLNSLDESDYSQQRWTDIVKYHEELGKPTPKTEVLRFLKSRGYTDAKDFSGECEPVVVIAKGQSVQGTCKYGTRVDYMLMSPDSPYKFVPG</sequence>
<evidence type="ECO:0000313" key="2">
    <source>
        <dbReference type="Proteomes" id="UP001057402"/>
    </source>
</evidence>
<dbReference type="EMBL" id="CM042891">
    <property type="protein sequence ID" value="KAI4304514.1"/>
    <property type="molecule type" value="Genomic_DNA"/>
</dbReference>
<keyword evidence="2" id="KW-1185">Reference proteome</keyword>
<comment type="caution">
    <text evidence="1">The sequence shown here is derived from an EMBL/GenBank/DDBJ whole genome shotgun (WGS) entry which is preliminary data.</text>
</comment>
<protein>
    <submittedName>
        <fullName evidence="1">Uncharacterized protein</fullName>
    </submittedName>
</protein>
<proteinExistence type="predicted"/>
<dbReference type="Proteomes" id="UP001057402">
    <property type="component" value="Chromosome 12"/>
</dbReference>
<organism evidence="1 2">
    <name type="scientific">Melastoma candidum</name>
    <dbReference type="NCBI Taxonomy" id="119954"/>
    <lineage>
        <taxon>Eukaryota</taxon>
        <taxon>Viridiplantae</taxon>
        <taxon>Streptophyta</taxon>
        <taxon>Embryophyta</taxon>
        <taxon>Tracheophyta</taxon>
        <taxon>Spermatophyta</taxon>
        <taxon>Magnoliopsida</taxon>
        <taxon>eudicotyledons</taxon>
        <taxon>Gunneridae</taxon>
        <taxon>Pentapetalae</taxon>
        <taxon>rosids</taxon>
        <taxon>malvids</taxon>
        <taxon>Myrtales</taxon>
        <taxon>Melastomataceae</taxon>
        <taxon>Melastomatoideae</taxon>
        <taxon>Melastomateae</taxon>
        <taxon>Melastoma</taxon>
    </lineage>
</organism>
<gene>
    <name evidence="1" type="ORF">MLD38_040010</name>
</gene>
<name>A0ACB9L5D6_9MYRT</name>
<accession>A0ACB9L5D6</accession>
<evidence type="ECO:0000313" key="1">
    <source>
        <dbReference type="EMBL" id="KAI4304514.1"/>
    </source>
</evidence>